<feature type="transmembrane region" description="Helical" evidence="6">
    <location>
        <begin position="327"/>
        <end position="347"/>
    </location>
</feature>
<dbReference type="EMBL" id="LCDO01000001">
    <property type="protein sequence ID" value="KKS57539.1"/>
    <property type="molecule type" value="Genomic_DNA"/>
</dbReference>
<dbReference type="InterPro" id="IPR002797">
    <property type="entry name" value="Polysacc_synth"/>
</dbReference>
<evidence type="ECO:0000256" key="4">
    <source>
        <dbReference type="ARBA" id="ARBA00022989"/>
    </source>
</evidence>
<reference evidence="7 8" key="1">
    <citation type="journal article" date="2015" name="Nature">
        <title>rRNA introns, odd ribosomes, and small enigmatic genomes across a large radiation of phyla.</title>
        <authorList>
            <person name="Brown C.T."/>
            <person name="Hug L.A."/>
            <person name="Thomas B.C."/>
            <person name="Sharon I."/>
            <person name="Castelle C.J."/>
            <person name="Singh A."/>
            <person name="Wilkins M.J."/>
            <person name="Williams K.H."/>
            <person name="Banfield J.F."/>
        </authorList>
    </citation>
    <scope>NUCLEOTIDE SEQUENCE [LARGE SCALE GENOMIC DNA]</scope>
</reference>
<feature type="transmembrane region" description="Helical" evidence="6">
    <location>
        <begin position="168"/>
        <end position="191"/>
    </location>
</feature>
<dbReference type="CDD" id="cd13128">
    <property type="entry name" value="MATE_Wzx_like"/>
    <property type="match status" value="1"/>
</dbReference>
<name>A0A0G1A979_9BACT</name>
<gene>
    <name evidence="7" type="ORF">UV20_C0001G0179</name>
</gene>
<feature type="transmembrane region" description="Helical" evidence="6">
    <location>
        <begin position="359"/>
        <end position="378"/>
    </location>
</feature>
<evidence type="ECO:0000256" key="5">
    <source>
        <dbReference type="ARBA" id="ARBA00023136"/>
    </source>
</evidence>
<feature type="transmembrane region" description="Helical" evidence="6">
    <location>
        <begin position="77"/>
        <end position="100"/>
    </location>
</feature>
<feature type="transmembrane region" description="Helical" evidence="6">
    <location>
        <begin position="12"/>
        <end position="35"/>
    </location>
</feature>
<keyword evidence="5 6" id="KW-0472">Membrane</keyword>
<comment type="subcellular location">
    <subcellularLocation>
        <location evidence="1">Cell membrane</location>
        <topology evidence="1">Multi-pass membrane protein</topology>
    </subcellularLocation>
</comment>
<feature type="transmembrane region" description="Helical" evidence="6">
    <location>
        <begin position="140"/>
        <end position="162"/>
    </location>
</feature>
<protein>
    <submittedName>
        <fullName evidence="7">Membrane protein involved in the export of O-antigen and teichoic acid</fullName>
    </submittedName>
</protein>
<feature type="transmembrane region" description="Helical" evidence="6">
    <location>
        <begin position="250"/>
        <end position="268"/>
    </location>
</feature>
<proteinExistence type="predicted"/>
<keyword evidence="3 6" id="KW-0812">Transmembrane</keyword>
<dbReference type="Proteomes" id="UP000034837">
    <property type="component" value="Unassembled WGS sequence"/>
</dbReference>
<evidence type="ECO:0000256" key="2">
    <source>
        <dbReference type="ARBA" id="ARBA00022475"/>
    </source>
</evidence>
<dbReference type="PANTHER" id="PTHR30250">
    <property type="entry name" value="PST FAMILY PREDICTED COLANIC ACID TRANSPORTER"/>
    <property type="match status" value="1"/>
</dbReference>
<evidence type="ECO:0000256" key="1">
    <source>
        <dbReference type="ARBA" id="ARBA00004651"/>
    </source>
</evidence>
<feature type="transmembrane region" description="Helical" evidence="6">
    <location>
        <begin position="289"/>
        <end position="307"/>
    </location>
</feature>
<organism evidence="7 8">
    <name type="scientific">Candidatus Magasanikbacteria bacterium GW2011_GWA2_42_32</name>
    <dbReference type="NCBI Taxonomy" id="1619039"/>
    <lineage>
        <taxon>Bacteria</taxon>
        <taxon>Candidatus Magasanikiibacteriota</taxon>
    </lineage>
</organism>
<sequence length="496" mass="56014">MTAKIAKNTFFLTSAYIGQKIFSFIYFSLIARFVGVENVGLYVTALSFSSLFSIFADLGLTQVLIREGAREKIKIDIWLGQVIFLKIFLAVFAYVFLILITYPLGYSGELRFLIFLSGILMILDSLSLAFYGVLRSLQNLFYESFGVIVGQILTIIAGVIALVLKQPIYFLLVALGAGSFFNFIFSLTIVSRLNIKIKLIWHKDYFKKIVKLTLPFSLAGISTKIYSYIDAVLISILINTKSVGFYSIPNKVVFAFQFIPMAFAASLYPAMSHSFISNKERLKYLFEKAVIYLSLIAFPLAFGVYVLSDVFINKVYGLTYSSSIPALKILVFGLVFAFLDFPVGSLLNACNRQAWQTTAMVLTMCLNIILNLILIPIWEIKGAALAAVASNSFLLFFGYSAVPQIVGMHKKSYWFTILKIFLSSLLMGVTVNYFKIWLINIFTPTGFVKTLIFLGLLITFGGLFYLFLLWITKILSKKEVDEFLSIFRKNYYEESK</sequence>
<dbReference type="GO" id="GO:0005886">
    <property type="term" value="C:plasma membrane"/>
    <property type="evidence" value="ECO:0007669"/>
    <property type="project" value="UniProtKB-SubCell"/>
</dbReference>
<feature type="transmembrane region" description="Helical" evidence="6">
    <location>
        <begin position="451"/>
        <end position="471"/>
    </location>
</feature>
<dbReference type="InterPro" id="IPR050833">
    <property type="entry name" value="Poly_Biosynth_Transport"/>
</dbReference>
<evidence type="ECO:0000313" key="8">
    <source>
        <dbReference type="Proteomes" id="UP000034837"/>
    </source>
</evidence>
<keyword evidence="2" id="KW-1003">Cell membrane</keyword>
<feature type="transmembrane region" description="Helical" evidence="6">
    <location>
        <begin position="41"/>
        <end position="65"/>
    </location>
</feature>
<feature type="transmembrane region" description="Helical" evidence="6">
    <location>
        <begin position="112"/>
        <end position="133"/>
    </location>
</feature>
<dbReference type="AlphaFoldDB" id="A0A0G1A979"/>
<evidence type="ECO:0000256" key="6">
    <source>
        <dbReference type="SAM" id="Phobius"/>
    </source>
</evidence>
<evidence type="ECO:0000256" key="3">
    <source>
        <dbReference type="ARBA" id="ARBA00022692"/>
    </source>
</evidence>
<feature type="transmembrane region" description="Helical" evidence="6">
    <location>
        <begin position="414"/>
        <end position="439"/>
    </location>
</feature>
<keyword evidence="4 6" id="KW-1133">Transmembrane helix</keyword>
<evidence type="ECO:0000313" key="7">
    <source>
        <dbReference type="EMBL" id="KKS57539.1"/>
    </source>
</evidence>
<accession>A0A0G1A979</accession>
<feature type="transmembrane region" description="Helical" evidence="6">
    <location>
        <begin position="212"/>
        <end position="238"/>
    </location>
</feature>
<dbReference type="Pfam" id="PF01943">
    <property type="entry name" value="Polysacc_synt"/>
    <property type="match status" value="1"/>
</dbReference>
<comment type="caution">
    <text evidence="7">The sequence shown here is derived from an EMBL/GenBank/DDBJ whole genome shotgun (WGS) entry which is preliminary data.</text>
</comment>
<dbReference type="PANTHER" id="PTHR30250:SF11">
    <property type="entry name" value="O-ANTIGEN TRANSPORTER-RELATED"/>
    <property type="match status" value="1"/>
</dbReference>
<feature type="transmembrane region" description="Helical" evidence="6">
    <location>
        <begin position="384"/>
        <end position="402"/>
    </location>
</feature>